<dbReference type="OrthoDB" id="641176at2"/>
<dbReference type="InterPro" id="IPR012373">
    <property type="entry name" value="Ferrdict_sens_TM"/>
</dbReference>
<gene>
    <name evidence="4" type="ORF">DF182_09595</name>
</gene>
<keyword evidence="5" id="KW-1185">Reference proteome</keyword>
<organism evidence="4 5">
    <name type="scientific">Chitinophaga flava</name>
    <dbReference type="NCBI Taxonomy" id="2259036"/>
    <lineage>
        <taxon>Bacteria</taxon>
        <taxon>Pseudomonadati</taxon>
        <taxon>Bacteroidota</taxon>
        <taxon>Chitinophagia</taxon>
        <taxon>Chitinophagales</taxon>
        <taxon>Chitinophagaceae</taxon>
        <taxon>Chitinophaga</taxon>
    </lineage>
</organism>
<evidence type="ECO:0000313" key="5">
    <source>
        <dbReference type="Proteomes" id="UP000253410"/>
    </source>
</evidence>
<keyword evidence="1" id="KW-0472">Membrane</keyword>
<evidence type="ECO:0000313" key="4">
    <source>
        <dbReference type="EMBL" id="RBL92810.1"/>
    </source>
</evidence>
<feature type="domain" description="FecR protein" evidence="2">
    <location>
        <begin position="137"/>
        <end position="219"/>
    </location>
</feature>
<comment type="caution">
    <text evidence="4">The sequence shown here is derived from an EMBL/GenBank/DDBJ whole genome shotgun (WGS) entry which is preliminary data.</text>
</comment>
<dbReference type="Pfam" id="PF04773">
    <property type="entry name" value="FecR"/>
    <property type="match status" value="1"/>
</dbReference>
<dbReference type="Gene3D" id="3.55.50.30">
    <property type="match status" value="1"/>
</dbReference>
<dbReference type="InterPro" id="IPR006860">
    <property type="entry name" value="FecR"/>
</dbReference>
<dbReference type="Proteomes" id="UP000253410">
    <property type="component" value="Unassembled WGS sequence"/>
</dbReference>
<evidence type="ECO:0008006" key="6">
    <source>
        <dbReference type="Google" id="ProtNLM"/>
    </source>
</evidence>
<dbReference type="Gene3D" id="2.60.120.1440">
    <property type="match status" value="1"/>
</dbReference>
<dbReference type="PIRSF" id="PIRSF018266">
    <property type="entry name" value="FecR"/>
    <property type="match status" value="1"/>
</dbReference>
<proteinExistence type="predicted"/>
<feature type="domain" description="Protein FecR C-terminal" evidence="3">
    <location>
        <begin position="261"/>
        <end position="325"/>
    </location>
</feature>
<evidence type="ECO:0000256" key="1">
    <source>
        <dbReference type="SAM" id="Phobius"/>
    </source>
</evidence>
<dbReference type="PANTHER" id="PTHR30273">
    <property type="entry name" value="PERIPLASMIC SIGNAL SENSOR AND SIGMA FACTOR ACTIVATOR FECR-RELATED"/>
    <property type="match status" value="1"/>
</dbReference>
<protein>
    <recommendedName>
        <fullName evidence="6">FecR protein domain-containing protein</fullName>
    </recommendedName>
</protein>
<dbReference type="RefSeq" id="WP_113615408.1">
    <property type="nucleotide sequence ID" value="NZ_QFFJ01000001.1"/>
</dbReference>
<keyword evidence="1" id="KW-1133">Transmembrane helix</keyword>
<reference evidence="4 5" key="1">
    <citation type="submission" date="2018-05" db="EMBL/GenBank/DDBJ databases">
        <title>Chitinophaga sp. K3CV102501T nov., isolated from isolated from a monsoon evergreen broad-leaved forest soil.</title>
        <authorList>
            <person name="Lv Y."/>
        </authorList>
    </citation>
    <scope>NUCLEOTIDE SEQUENCE [LARGE SCALE GENOMIC DNA]</scope>
    <source>
        <strain evidence="4 5">GDMCC 1.1325</strain>
    </source>
</reference>
<dbReference type="Pfam" id="PF16344">
    <property type="entry name" value="FecR_C"/>
    <property type="match status" value="1"/>
</dbReference>
<dbReference type="InterPro" id="IPR032508">
    <property type="entry name" value="FecR_C"/>
</dbReference>
<dbReference type="PANTHER" id="PTHR30273:SF2">
    <property type="entry name" value="PROTEIN FECR"/>
    <property type="match status" value="1"/>
</dbReference>
<evidence type="ECO:0000259" key="2">
    <source>
        <dbReference type="Pfam" id="PF04773"/>
    </source>
</evidence>
<dbReference type="EMBL" id="QFFJ01000001">
    <property type="protein sequence ID" value="RBL92810.1"/>
    <property type="molecule type" value="Genomic_DNA"/>
</dbReference>
<accession>A0A365Y2U3</accession>
<evidence type="ECO:0000259" key="3">
    <source>
        <dbReference type="Pfam" id="PF16344"/>
    </source>
</evidence>
<feature type="transmembrane region" description="Helical" evidence="1">
    <location>
        <begin position="100"/>
        <end position="121"/>
    </location>
</feature>
<sequence length="330" mass="36411">MTSTFSDEALYTLLCKYLLEEADKEEHAWVESWLQEDAGNPELLASLRKVLRTATDQAVEINVDTDRSWQQLYEKMDVAPGETQPEPVMTAIPGGRKGGLYTWLKVAAVLLIVLGAGWWFMVGKKPAAIYAGPMVAHLEDGSSVQLEEAARLELARGFNTSNRKVSLQGVATFDVAGNAAQPFIVMLGRTEVKVLGTRFTVRYEPGKQGISVHVASGKVMVIDHEKADSVVLTPGMLLQNDSARPVFRVAAHVEDIQKKSLAFRDTPLEEVLHTITEVYDVKVELEDTSLLKLTVSTTFNGESIDEVISALAMTLNASWEKTGDRQYKLK</sequence>
<name>A0A365Y2U3_9BACT</name>
<dbReference type="GO" id="GO:0016989">
    <property type="term" value="F:sigma factor antagonist activity"/>
    <property type="evidence" value="ECO:0007669"/>
    <property type="project" value="TreeGrafter"/>
</dbReference>
<keyword evidence="1" id="KW-0812">Transmembrane</keyword>
<dbReference type="AlphaFoldDB" id="A0A365Y2U3"/>